<accession>A0ACD3SNX5</accession>
<name>A0ACD3SNX5_9BURK</name>
<proteinExistence type="predicted"/>
<sequence>MQVNPYLNFNGNCKEAFAFYAKVLKTDIVMMLPFSGTPMADQAPPEMRDLIAHAQLRIGDCVLMASDAPSHYEQPKGMNVTLGIEAPEEAERVFNALAEGGTVQMPLAETFWAQRFGMVVDRFGIPWMINCEKPREQWAP</sequence>
<keyword evidence="2" id="KW-1185">Reference proteome</keyword>
<dbReference type="EMBL" id="AKCV02000017">
    <property type="protein sequence ID" value="TMS57965.1"/>
    <property type="molecule type" value="Genomic_DNA"/>
</dbReference>
<evidence type="ECO:0000313" key="1">
    <source>
        <dbReference type="EMBL" id="TMS57965.1"/>
    </source>
</evidence>
<reference evidence="1" key="1">
    <citation type="submission" date="2019-05" db="EMBL/GenBank/DDBJ databases">
        <title>Revised genome assembly of Burkholderiaceae (previously Ralstonia) sp. PBA.</title>
        <authorList>
            <person name="Gan H.M."/>
        </authorList>
    </citation>
    <scope>NUCLEOTIDE SEQUENCE</scope>
    <source>
        <strain evidence="1">PBA</strain>
    </source>
</reference>
<comment type="caution">
    <text evidence="1">The sequence shown here is derived from an EMBL/GenBank/DDBJ whole genome shotgun (WGS) entry which is preliminary data.</text>
</comment>
<organism evidence="1 2">
    <name type="scientific">Imbroritus primus</name>
    <dbReference type="NCBI Taxonomy" id="3058603"/>
    <lineage>
        <taxon>Bacteria</taxon>
        <taxon>Pseudomonadati</taxon>
        <taxon>Pseudomonadota</taxon>
        <taxon>Betaproteobacteria</taxon>
        <taxon>Burkholderiales</taxon>
        <taxon>Burkholderiaceae</taxon>
        <taxon>Imbroritus</taxon>
    </lineage>
</organism>
<protein>
    <submittedName>
        <fullName evidence="1">VOC family protein</fullName>
    </submittedName>
</protein>
<gene>
    <name evidence="1" type="ORF">MW7_010075</name>
</gene>
<evidence type="ECO:0000313" key="2">
    <source>
        <dbReference type="Proteomes" id="UP000004277"/>
    </source>
</evidence>
<dbReference type="Proteomes" id="UP000004277">
    <property type="component" value="Unassembled WGS sequence"/>
</dbReference>